<gene>
    <name evidence="1" type="ORF">PENSOL_c014G06529</name>
</gene>
<dbReference type="EMBL" id="MDYO01000014">
    <property type="protein sequence ID" value="OQD96896.1"/>
    <property type="molecule type" value="Genomic_DNA"/>
</dbReference>
<name>A0A1V6R6V4_9EURO</name>
<protein>
    <submittedName>
        <fullName evidence="1">Uncharacterized protein</fullName>
    </submittedName>
</protein>
<sequence length="159" mass="17615">MVPNPAGRAIGQLPEQPKIDRVSVLFRFRDRPITIPDLTTLVSQDSSFKARNELVAVSIKARMNPEKADTISTTRYNSPSNSSNGHDIGGLVGNLAAAVSSFISTDSDTSEQLRLPTLWDRNRPIGVHLSLVGLMFKRDQKWSLEGRRKDAGKHHLIEN</sequence>
<accession>A0A1V6R6V4</accession>
<dbReference type="Proteomes" id="UP000191612">
    <property type="component" value="Unassembled WGS sequence"/>
</dbReference>
<evidence type="ECO:0000313" key="1">
    <source>
        <dbReference type="EMBL" id="OQD96896.1"/>
    </source>
</evidence>
<organism evidence="1 2">
    <name type="scientific">Penicillium solitum</name>
    <dbReference type="NCBI Taxonomy" id="60172"/>
    <lineage>
        <taxon>Eukaryota</taxon>
        <taxon>Fungi</taxon>
        <taxon>Dikarya</taxon>
        <taxon>Ascomycota</taxon>
        <taxon>Pezizomycotina</taxon>
        <taxon>Eurotiomycetes</taxon>
        <taxon>Eurotiomycetidae</taxon>
        <taxon>Eurotiales</taxon>
        <taxon>Aspergillaceae</taxon>
        <taxon>Penicillium</taxon>
    </lineage>
</organism>
<dbReference type="AlphaFoldDB" id="A0A1V6R6V4"/>
<evidence type="ECO:0000313" key="2">
    <source>
        <dbReference type="Proteomes" id="UP000191612"/>
    </source>
</evidence>
<reference evidence="2" key="1">
    <citation type="journal article" date="2017" name="Nat. Microbiol.">
        <title>Global analysis of biosynthetic gene clusters reveals vast potential of secondary metabolite production in Penicillium species.</title>
        <authorList>
            <person name="Nielsen J.C."/>
            <person name="Grijseels S."/>
            <person name="Prigent S."/>
            <person name="Ji B."/>
            <person name="Dainat J."/>
            <person name="Nielsen K.F."/>
            <person name="Frisvad J.C."/>
            <person name="Workman M."/>
            <person name="Nielsen J."/>
        </authorList>
    </citation>
    <scope>NUCLEOTIDE SEQUENCE [LARGE SCALE GENOMIC DNA]</scope>
    <source>
        <strain evidence="2">IBT 29525</strain>
    </source>
</reference>
<proteinExistence type="predicted"/>
<comment type="caution">
    <text evidence="1">The sequence shown here is derived from an EMBL/GenBank/DDBJ whole genome shotgun (WGS) entry which is preliminary data.</text>
</comment>
<keyword evidence="2" id="KW-1185">Reference proteome</keyword>